<evidence type="ECO:0000313" key="4">
    <source>
        <dbReference type="Proteomes" id="UP000004750"/>
    </source>
</evidence>
<reference evidence="3 4" key="1">
    <citation type="submission" date="2011-08" db="EMBL/GenBank/DDBJ databases">
        <authorList>
            <person name="Weinstock G."/>
            <person name="Sodergren E."/>
            <person name="Clifton S."/>
            <person name="Fulton L."/>
            <person name="Fulton B."/>
            <person name="Courtney L."/>
            <person name="Fronick C."/>
            <person name="Harrison M."/>
            <person name="Strong C."/>
            <person name="Farmer C."/>
            <person name="Delahaunty K."/>
            <person name="Markovic C."/>
            <person name="Hall O."/>
            <person name="Minx P."/>
            <person name="Tomlinson C."/>
            <person name="Mitreva M."/>
            <person name="Hou S."/>
            <person name="Chen J."/>
            <person name="Wollam A."/>
            <person name="Pepin K.H."/>
            <person name="Johnson M."/>
            <person name="Bhonagiri V."/>
            <person name="Zhang X."/>
            <person name="Suruliraj S."/>
            <person name="Warren W."/>
            <person name="Chinwalla A."/>
            <person name="Mardis E.R."/>
            <person name="Wilson R.K."/>
        </authorList>
    </citation>
    <scope>NUCLEOTIDE SEQUENCE [LARGE SCALE GENOMIC DNA]</scope>
    <source>
        <strain evidence="3 4">F0432</strain>
    </source>
</reference>
<dbReference type="GO" id="GO:0003676">
    <property type="term" value="F:nucleic acid binding"/>
    <property type="evidence" value="ECO:0007669"/>
    <property type="project" value="InterPro"/>
</dbReference>
<dbReference type="Pfam" id="PF02342">
    <property type="entry name" value="TerD"/>
    <property type="match status" value="1"/>
</dbReference>
<keyword evidence="1" id="KW-0778">Tellurium resistance</keyword>
<feature type="domain" description="TerD" evidence="2">
    <location>
        <begin position="31"/>
        <end position="163"/>
    </location>
</feature>
<evidence type="ECO:0000256" key="1">
    <source>
        <dbReference type="ARBA" id="ARBA00022686"/>
    </source>
</evidence>
<dbReference type="STRING" id="797473.HMPREF9080_00486"/>
<gene>
    <name evidence="3" type="ORF">HMPREF9080_00486</name>
</gene>
<dbReference type="SUPFAM" id="SSF52980">
    <property type="entry name" value="Restriction endonuclease-like"/>
    <property type="match status" value="1"/>
</dbReference>
<dbReference type="InterPro" id="IPR011335">
    <property type="entry name" value="Restrct_endonuc-II-like"/>
</dbReference>
<dbReference type="AlphaFoldDB" id="G9ZCK9"/>
<dbReference type="PANTHER" id="PTHR32097">
    <property type="entry name" value="CAMP-BINDING PROTEIN 1-RELATED"/>
    <property type="match status" value="1"/>
</dbReference>
<dbReference type="Gene3D" id="2.60.60.30">
    <property type="entry name" value="sav2460 like domains"/>
    <property type="match status" value="1"/>
</dbReference>
<dbReference type="RefSeq" id="WP_006984512.1">
    <property type="nucleotide sequence ID" value="NZ_JH417893.1"/>
</dbReference>
<dbReference type="EMBL" id="AGCM01000023">
    <property type="protein sequence ID" value="EHM55740.1"/>
    <property type="molecule type" value="Genomic_DNA"/>
</dbReference>
<dbReference type="CDD" id="cd06974">
    <property type="entry name" value="TerD_like"/>
    <property type="match status" value="1"/>
</dbReference>
<accession>G9ZCK9</accession>
<dbReference type="GO" id="GO:0046690">
    <property type="term" value="P:response to tellurium ion"/>
    <property type="evidence" value="ECO:0007669"/>
    <property type="project" value="UniProtKB-KW"/>
</dbReference>
<name>G9ZCK9_9GAMM</name>
<evidence type="ECO:0000259" key="2">
    <source>
        <dbReference type="Pfam" id="PF02342"/>
    </source>
</evidence>
<dbReference type="Proteomes" id="UP000004750">
    <property type="component" value="Unassembled WGS sequence"/>
</dbReference>
<dbReference type="InterPro" id="IPR051324">
    <property type="entry name" value="Stress/Tellurium_Resist"/>
</dbReference>
<protein>
    <submittedName>
        <fullName evidence="3">Bacterial stress protein</fullName>
    </submittedName>
</protein>
<comment type="caution">
    <text evidence="3">The sequence shown here is derived from an EMBL/GenBank/DDBJ whole genome shotgun (WGS) entry which is preliminary data.</text>
</comment>
<evidence type="ECO:0000313" key="3">
    <source>
        <dbReference type="EMBL" id="EHM55740.1"/>
    </source>
</evidence>
<dbReference type="PATRIC" id="fig|797473.3.peg.406"/>
<sequence>MPAQTTLTAGANAPIRDPARLTLRIDSSEPIDCAAYRLAADGRVRGDHDMIFYNQPRSDDGSIACHAGERRSEYHLDLTRQPADIKRIAIAFSGAAPLSCFRHLSLDISENGTATLHCPVEHLGERQETALILGECYRRDSAWKFRFIAQGFVGGLKPLSEHYGVEIADDDEEAAGIEETAANPLYNVAWQEDNSLANAAQHQPLADWFARKQIRARFNHAAVDMRGYYDEAAARLGSEHVLLNNLLNQINWAYRHRHEGLRLDLKPYAAAESKRLLAIVRELYDATLIARYHYDKAKNSLHIQLQNAQPVRQFLGGGWLEWYALGNLLSEAAKRGADYRFACARGVHIEFANGDKHELDVAYLPLGKTPLIIECKSGEYRRDLDKYLNLRQRLDLPPSHYLILATDLGHAQANSLSAMYQLTFVTPDRLLPHCLPHI</sequence>
<organism evidence="3 4">
    <name type="scientific">Cardiobacterium valvarum F0432</name>
    <dbReference type="NCBI Taxonomy" id="797473"/>
    <lineage>
        <taxon>Bacteria</taxon>
        <taxon>Pseudomonadati</taxon>
        <taxon>Pseudomonadota</taxon>
        <taxon>Gammaproteobacteria</taxon>
        <taxon>Cardiobacteriales</taxon>
        <taxon>Cardiobacteriaceae</taxon>
        <taxon>Cardiobacterium</taxon>
    </lineage>
</organism>
<dbReference type="InterPro" id="IPR011856">
    <property type="entry name" value="tRNA_endonuc-like_dom_sf"/>
</dbReference>
<dbReference type="HOGENOM" id="CLU_625128_0_0_6"/>
<dbReference type="PANTHER" id="PTHR32097:SF3">
    <property type="entry name" value="TELLURITE RESISTANCE PROTEIN"/>
    <property type="match status" value="1"/>
</dbReference>
<dbReference type="InterPro" id="IPR003325">
    <property type="entry name" value="TerD"/>
</dbReference>
<dbReference type="Gene3D" id="3.40.1350.10">
    <property type="match status" value="1"/>
</dbReference>
<proteinExistence type="predicted"/>